<dbReference type="InterPro" id="IPR000600">
    <property type="entry name" value="ROK"/>
</dbReference>
<dbReference type="PANTHER" id="PTHR18964">
    <property type="entry name" value="ROK (REPRESSOR, ORF, KINASE) FAMILY"/>
    <property type="match status" value="1"/>
</dbReference>
<dbReference type="Gene3D" id="3.30.420.40">
    <property type="match status" value="2"/>
</dbReference>
<dbReference type="EMBL" id="BAAALG010000003">
    <property type="protein sequence ID" value="GAA1095692.1"/>
    <property type="molecule type" value="Genomic_DNA"/>
</dbReference>
<proteinExistence type="inferred from homology"/>
<gene>
    <name evidence="2" type="ORF">GCM10009668_09820</name>
</gene>
<dbReference type="Proteomes" id="UP001501581">
    <property type="component" value="Unassembled WGS sequence"/>
</dbReference>
<evidence type="ECO:0000313" key="2">
    <source>
        <dbReference type="EMBL" id="GAA1095692.1"/>
    </source>
</evidence>
<organism evidence="2 3">
    <name type="scientific">Nocardioides dubius</name>
    <dbReference type="NCBI Taxonomy" id="317019"/>
    <lineage>
        <taxon>Bacteria</taxon>
        <taxon>Bacillati</taxon>
        <taxon>Actinomycetota</taxon>
        <taxon>Actinomycetes</taxon>
        <taxon>Propionibacteriales</taxon>
        <taxon>Nocardioidaceae</taxon>
        <taxon>Nocardioides</taxon>
    </lineage>
</organism>
<sequence>MASTLGIDIGGTKIAGAVVDDDGRIGARLSVPTPTEGTEPLLTAIAAVVEHLRTPQTDSAGLSVAGFVDAARSGVYFAPNLPLRDIALHAEITRRTGLATVIENDGNAAAWAEFRFGAGRDAQHMLMVAVGTGVGGGLVLDGRLQRGGHGVAGEIGHLRAVPGGLPCPCGRLGCLEQYASGSALQRNARQAVAGDPQAGRALLAVAGGDPQALLGPQVTEVAATGDPLATALVAEVGRHLGEGIADLVAVLDPEVIVLGGGVAESGELLAGPVRQALAANLTGAGHRPFGVVRTALLGNGAAIVGAADLARQA</sequence>
<comment type="similarity">
    <text evidence="1">Belongs to the ROK (NagC/XylR) family.</text>
</comment>
<name>A0ABP4E6Z4_9ACTN</name>
<comment type="caution">
    <text evidence="2">The sequence shown here is derived from an EMBL/GenBank/DDBJ whole genome shotgun (WGS) entry which is preliminary data.</text>
</comment>
<dbReference type="InterPro" id="IPR043129">
    <property type="entry name" value="ATPase_NBD"/>
</dbReference>
<dbReference type="SUPFAM" id="SSF53067">
    <property type="entry name" value="Actin-like ATPase domain"/>
    <property type="match status" value="1"/>
</dbReference>
<evidence type="ECO:0000313" key="3">
    <source>
        <dbReference type="Proteomes" id="UP001501581"/>
    </source>
</evidence>
<dbReference type="Pfam" id="PF00480">
    <property type="entry name" value="ROK"/>
    <property type="match status" value="1"/>
</dbReference>
<evidence type="ECO:0000256" key="1">
    <source>
        <dbReference type="ARBA" id="ARBA00006479"/>
    </source>
</evidence>
<reference evidence="3" key="1">
    <citation type="journal article" date="2019" name="Int. J. Syst. Evol. Microbiol.">
        <title>The Global Catalogue of Microorganisms (GCM) 10K type strain sequencing project: providing services to taxonomists for standard genome sequencing and annotation.</title>
        <authorList>
            <consortium name="The Broad Institute Genomics Platform"/>
            <consortium name="The Broad Institute Genome Sequencing Center for Infectious Disease"/>
            <person name="Wu L."/>
            <person name="Ma J."/>
        </authorList>
    </citation>
    <scope>NUCLEOTIDE SEQUENCE [LARGE SCALE GENOMIC DNA]</scope>
    <source>
        <strain evidence="3">JCM 13008</strain>
    </source>
</reference>
<protein>
    <submittedName>
        <fullName evidence="2">ROK family glucokinase</fullName>
    </submittedName>
</protein>
<dbReference type="InterPro" id="IPR049874">
    <property type="entry name" value="ROK_cs"/>
</dbReference>
<dbReference type="RefSeq" id="WP_343991931.1">
    <property type="nucleotide sequence ID" value="NZ_BAAALG010000003.1"/>
</dbReference>
<keyword evidence="3" id="KW-1185">Reference proteome</keyword>
<dbReference type="PANTHER" id="PTHR18964:SF173">
    <property type="entry name" value="GLUCOKINASE"/>
    <property type="match status" value="1"/>
</dbReference>
<accession>A0ABP4E6Z4</accession>
<dbReference type="PROSITE" id="PS01125">
    <property type="entry name" value="ROK"/>
    <property type="match status" value="1"/>
</dbReference>